<dbReference type="SUPFAM" id="SSF54637">
    <property type="entry name" value="Thioesterase/thiol ester dehydrase-isomerase"/>
    <property type="match status" value="2"/>
</dbReference>
<dbReference type="InterPro" id="IPR002539">
    <property type="entry name" value="MaoC-like_dom"/>
</dbReference>
<organism evidence="4 5">
    <name type="scientific">Brevibacterium otitidis</name>
    <dbReference type="NCBI Taxonomy" id="53364"/>
    <lineage>
        <taxon>Bacteria</taxon>
        <taxon>Bacillati</taxon>
        <taxon>Actinomycetota</taxon>
        <taxon>Actinomycetes</taxon>
        <taxon>Micrococcales</taxon>
        <taxon>Brevibacteriaceae</taxon>
        <taxon>Brevibacterium</taxon>
    </lineage>
</organism>
<feature type="domain" description="MaoC-like" evidence="2">
    <location>
        <begin position="194"/>
        <end position="259"/>
    </location>
</feature>
<evidence type="ECO:0000313" key="5">
    <source>
        <dbReference type="Proteomes" id="UP001589707"/>
    </source>
</evidence>
<comment type="caution">
    <text evidence="4">The sequence shown here is derived from an EMBL/GenBank/DDBJ whole genome shotgun (WGS) entry which is preliminary data.</text>
</comment>
<feature type="domain" description="FAS1-like dehydratase" evidence="3">
    <location>
        <begin position="60"/>
        <end position="129"/>
    </location>
</feature>
<sequence>MMPKTTLNVPKPISSGAVITKALLRQFKKRQHSSAHMPTRTVESTRTLDPAEVAAFHRVVAAPVSDTVHPGYLHKLGFPLAMQLMTDPGFPLPLLGLVHVLNRFALHRPVRIGETVTTQVHIGQARKHRKGTEFDVEITGLVDGETVFDETATYLAIGKHLACAEAEREEQRTEFEVPSAPSAIWKLARSIGPAYAKVSGDYNPIHMNPLAAKAFGFPASIAHGMYTASRAFSATQGGWDAYTWQAQFAKPVILPARVGFGVFDGTAGGGRSFAVWDLKKGKPHVLGSVRPLSFSTDGAASDQG</sequence>
<reference evidence="4 5" key="1">
    <citation type="submission" date="2024-09" db="EMBL/GenBank/DDBJ databases">
        <authorList>
            <person name="Sun Q."/>
            <person name="Mori K."/>
        </authorList>
    </citation>
    <scope>NUCLEOTIDE SEQUENCE [LARGE SCALE GENOMIC DNA]</scope>
    <source>
        <strain evidence="4 5">JCM 11683</strain>
    </source>
</reference>
<dbReference type="InterPro" id="IPR003965">
    <property type="entry name" value="Fatty_acid_synthase"/>
</dbReference>
<comment type="similarity">
    <text evidence="1">Belongs to the enoyl-CoA hydratase/isomerase family.</text>
</comment>
<dbReference type="PANTHER" id="PTHR43841:SF3">
    <property type="entry name" value="(3R)-HYDROXYACYL-ACP DEHYDRATASE SUBUNIT HADB"/>
    <property type="match status" value="1"/>
</dbReference>
<dbReference type="Pfam" id="PF13452">
    <property type="entry name" value="FAS1_DH_region"/>
    <property type="match status" value="1"/>
</dbReference>
<evidence type="ECO:0000259" key="2">
    <source>
        <dbReference type="Pfam" id="PF01575"/>
    </source>
</evidence>
<proteinExistence type="inferred from homology"/>
<dbReference type="RefSeq" id="WP_376840964.1">
    <property type="nucleotide sequence ID" value="NZ_JBHMAU010000070.1"/>
</dbReference>
<accession>A0ABV5X3N5</accession>
<name>A0ABV5X3N5_9MICO</name>
<dbReference type="PANTHER" id="PTHR43841">
    <property type="entry name" value="3-HYDROXYACYL-THIOESTER DEHYDRATASE HTDX-RELATED"/>
    <property type="match status" value="1"/>
</dbReference>
<evidence type="ECO:0000256" key="1">
    <source>
        <dbReference type="ARBA" id="ARBA00005254"/>
    </source>
</evidence>
<evidence type="ECO:0000313" key="4">
    <source>
        <dbReference type="EMBL" id="MFB9777060.1"/>
    </source>
</evidence>
<dbReference type="InterPro" id="IPR029069">
    <property type="entry name" value="HotDog_dom_sf"/>
</dbReference>
<protein>
    <submittedName>
        <fullName evidence="4">MaoC/PaaZ C-terminal domain-containing protein</fullName>
    </submittedName>
</protein>
<dbReference type="InterPro" id="IPR039569">
    <property type="entry name" value="FAS1-like_DH_region"/>
</dbReference>
<dbReference type="Pfam" id="PF01575">
    <property type="entry name" value="MaoC_dehydratas"/>
    <property type="match status" value="1"/>
</dbReference>
<dbReference type="Proteomes" id="UP001589707">
    <property type="component" value="Unassembled WGS sequence"/>
</dbReference>
<dbReference type="EMBL" id="JBHMAU010000070">
    <property type="protein sequence ID" value="MFB9777060.1"/>
    <property type="molecule type" value="Genomic_DNA"/>
</dbReference>
<evidence type="ECO:0000259" key="3">
    <source>
        <dbReference type="Pfam" id="PF13452"/>
    </source>
</evidence>
<keyword evidence="5" id="KW-1185">Reference proteome</keyword>
<gene>
    <name evidence="4" type="ORF">ACFFN1_11725</name>
</gene>
<dbReference type="PRINTS" id="PR01483">
    <property type="entry name" value="FASYNTHASE"/>
</dbReference>
<dbReference type="Gene3D" id="3.10.129.10">
    <property type="entry name" value="Hotdog Thioesterase"/>
    <property type="match status" value="1"/>
</dbReference>